<feature type="compositionally biased region" description="Basic residues" evidence="7">
    <location>
        <begin position="102"/>
        <end position="115"/>
    </location>
</feature>
<comment type="subunit">
    <text evidence="6">Heterotrimer.</text>
</comment>
<comment type="function">
    <text evidence="6">Component of the sequence-specific heterotrimeric transcription factor (NF-Y) which specifically recognizes a 5'-CCAAT-3' box motif found in the promoters of its target genes.</text>
</comment>
<feature type="region of interest" description="Disordered" evidence="7">
    <location>
        <begin position="211"/>
        <end position="326"/>
    </location>
</feature>
<dbReference type="AlphaFoldDB" id="A0AAV5A035"/>
<name>A0AAV5A035_9AGAM</name>
<keyword evidence="5 6" id="KW-0539">Nucleus</keyword>
<reference evidence="8" key="1">
    <citation type="submission" date="2021-10" db="EMBL/GenBank/DDBJ databases">
        <title>De novo Genome Assembly of Clathrus columnatus (Basidiomycota, Fungi) Using Illumina and Nanopore Sequence Data.</title>
        <authorList>
            <person name="Ogiso-Tanaka E."/>
            <person name="Itagaki H."/>
            <person name="Hosoya T."/>
            <person name="Hosaka K."/>
        </authorList>
    </citation>
    <scope>NUCLEOTIDE SEQUENCE</scope>
    <source>
        <strain evidence="8">MO-923</strain>
    </source>
</reference>
<organism evidence="8 9">
    <name type="scientific">Clathrus columnatus</name>
    <dbReference type="NCBI Taxonomy" id="1419009"/>
    <lineage>
        <taxon>Eukaryota</taxon>
        <taxon>Fungi</taxon>
        <taxon>Dikarya</taxon>
        <taxon>Basidiomycota</taxon>
        <taxon>Agaricomycotina</taxon>
        <taxon>Agaricomycetes</taxon>
        <taxon>Phallomycetidae</taxon>
        <taxon>Phallales</taxon>
        <taxon>Clathraceae</taxon>
        <taxon>Clathrus</taxon>
    </lineage>
</organism>
<dbReference type="GO" id="GO:0003677">
    <property type="term" value="F:DNA binding"/>
    <property type="evidence" value="ECO:0007669"/>
    <property type="project" value="UniProtKB-KW"/>
</dbReference>
<comment type="caution">
    <text evidence="8">The sequence shown here is derived from an EMBL/GenBank/DDBJ whole genome shotgun (WGS) entry which is preliminary data.</text>
</comment>
<feature type="compositionally biased region" description="Polar residues" evidence="7">
    <location>
        <begin position="244"/>
        <end position="261"/>
    </location>
</feature>
<evidence type="ECO:0000256" key="2">
    <source>
        <dbReference type="ARBA" id="ARBA00023015"/>
    </source>
</evidence>
<protein>
    <recommendedName>
        <fullName evidence="6">Transcriptional activator HAP2</fullName>
    </recommendedName>
</protein>
<dbReference type="PANTHER" id="PTHR12632">
    <property type="entry name" value="TRANSCRIPTION FACTOR NF-Y ALPHA-RELATED"/>
    <property type="match status" value="1"/>
</dbReference>
<dbReference type="InterPro" id="IPR001289">
    <property type="entry name" value="NFYA"/>
</dbReference>
<keyword evidence="2 6" id="KW-0805">Transcription regulation</keyword>
<evidence type="ECO:0000256" key="6">
    <source>
        <dbReference type="RuleBase" id="RU367155"/>
    </source>
</evidence>
<evidence type="ECO:0000256" key="3">
    <source>
        <dbReference type="ARBA" id="ARBA00023125"/>
    </source>
</evidence>
<feature type="compositionally biased region" description="Polar residues" evidence="7">
    <location>
        <begin position="1"/>
        <end position="11"/>
    </location>
</feature>
<dbReference type="SMART" id="SM00521">
    <property type="entry name" value="CBF"/>
    <property type="match status" value="1"/>
</dbReference>
<evidence type="ECO:0000313" key="9">
    <source>
        <dbReference type="Proteomes" id="UP001050691"/>
    </source>
</evidence>
<dbReference type="Proteomes" id="UP001050691">
    <property type="component" value="Unassembled WGS sequence"/>
</dbReference>
<comment type="subcellular location">
    <subcellularLocation>
        <location evidence="1 6">Nucleus</location>
    </subcellularLocation>
</comment>
<evidence type="ECO:0000256" key="7">
    <source>
        <dbReference type="SAM" id="MobiDB-lite"/>
    </source>
</evidence>
<evidence type="ECO:0000256" key="5">
    <source>
        <dbReference type="ARBA" id="ARBA00023242"/>
    </source>
</evidence>
<feature type="compositionally biased region" description="Low complexity" evidence="7">
    <location>
        <begin position="279"/>
        <end position="297"/>
    </location>
</feature>
<proteinExistence type="inferred from homology"/>
<dbReference type="PROSITE" id="PS51152">
    <property type="entry name" value="NFYA_HAP2_2"/>
    <property type="match status" value="1"/>
</dbReference>
<feature type="compositionally biased region" description="Polar residues" evidence="7">
    <location>
        <begin position="39"/>
        <end position="72"/>
    </location>
</feature>
<feature type="region of interest" description="Disordered" evidence="7">
    <location>
        <begin position="39"/>
        <end position="178"/>
    </location>
</feature>
<dbReference type="Pfam" id="PF02045">
    <property type="entry name" value="CBFB_NFYA"/>
    <property type="match status" value="1"/>
</dbReference>
<keyword evidence="9" id="KW-1185">Reference proteome</keyword>
<keyword evidence="4 6" id="KW-0804">Transcription</keyword>
<feature type="compositionally biased region" description="Basic residues" evidence="7">
    <location>
        <begin position="211"/>
        <end position="228"/>
    </location>
</feature>
<comment type="similarity">
    <text evidence="6">Belongs to the NFYA/HAP2 subunit family.</text>
</comment>
<accession>A0AAV5A035</accession>
<feature type="region of interest" description="Disordered" evidence="7">
    <location>
        <begin position="1"/>
        <end position="24"/>
    </location>
</feature>
<feature type="compositionally biased region" description="Low complexity" evidence="7">
    <location>
        <begin position="309"/>
        <end position="322"/>
    </location>
</feature>
<keyword evidence="3 6" id="KW-0238">DNA-binding</keyword>
<dbReference type="GO" id="GO:0005634">
    <property type="term" value="C:nucleus"/>
    <property type="evidence" value="ECO:0007669"/>
    <property type="project" value="UniProtKB-SubCell"/>
</dbReference>
<dbReference type="GO" id="GO:0003700">
    <property type="term" value="F:DNA-binding transcription factor activity"/>
    <property type="evidence" value="ECO:0007669"/>
    <property type="project" value="UniProtKB-UniRule"/>
</dbReference>
<dbReference type="PRINTS" id="PR00616">
    <property type="entry name" value="CCAATSUBUNTB"/>
</dbReference>
<dbReference type="EMBL" id="BPWL01000001">
    <property type="protein sequence ID" value="GJJ06386.1"/>
    <property type="molecule type" value="Genomic_DNA"/>
</dbReference>
<gene>
    <name evidence="8" type="ORF">Clacol_000577</name>
</gene>
<evidence type="ECO:0000256" key="1">
    <source>
        <dbReference type="ARBA" id="ARBA00004123"/>
    </source>
</evidence>
<evidence type="ECO:0000313" key="8">
    <source>
        <dbReference type="EMBL" id="GJJ06386.1"/>
    </source>
</evidence>
<evidence type="ECO:0000256" key="4">
    <source>
        <dbReference type="ARBA" id="ARBA00023163"/>
    </source>
</evidence>
<dbReference type="Gene3D" id="6.10.250.2430">
    <property type="match status" value="1"/>
</dbReference>
<sequence>MDNSLDRNQLWSPPLSRPYPIQGHGDFLLAGKLHQSQMHNVSSLINSPHPAQQPPSLTRRSQPGAPPSSQIQLEEHHSAYSRTHIPFPQPQRYLPDPTLPPHHPHHPHPHSHLAHRSSYPIPRVPSDLRDNTPGPSHTSAEDDVDDYQNGNNSHGPDAEGSSERIARAGMETEQPLDEEPLYVNAKQYNRILKRRIARARLEELHRLSKQRKPYLHESRHRHAMRRPRGPGGRFLTAEEIAAQQKANESADPNATQLNPNPSAEERKALKASSESVNAPPSSTPVEPSNPSSSSNNNLTGSATFPPITGGLANNGSANGNSSKVDFRTFAEPSSGLAQDNYSSTGNVQQFLNLASSATTNNTL</sequence>